<keyword evidence="3" id="KW-1185">Reference proteome</keyword>
<dbReference type="Proteomes" id="UP000658656">
    <property type="component" value="Unassembled WGS sequence"/>
</dbReference>
<dbReference type="GO" id="GO:0008999">
    <property type="term" value="F:protein-N-terminal-alanine acetyltransferase activity"/>
    <property type="evidence" value="ECO:0007669"/>
    <property type="project" value="TreeGrafter"/>
</dbReference>
<organism evidence="2 3">
    <name type="scientific">Amycolatopsis bartoniae</name>
    <dbReference type="NCBI Taxonomy" id="941986"/>
    <lineage>
        <taxon>Bacteria</taxon>
        <taxon>Bacillati</taxon>
        <taxon>Actinomycetota</taxon>
        <taxon>Actinomycetes</taxon>
        <taxon>Pseudonocardiales</taxon>
        <taxon>Pseudonocardiaceae</taxon>
        <taxon>Amycolatopsis</taxon>
    </lineage>
</organism>
<keyword evidence="2" id="KW-0808">Transferase</keyword>
<accession>A0A8H9MAN1</accession>
<reference evidence="2" key="2">
    <citation type="submission" date="2020-09" db="EMBL/GenBank/DDBJ databases">
        <authorList>
            <person name="Sun Q."/>
            <person name="Zhou Y."/>
        </authorList>
    </citation>
    <scope>NUCLEOTIDE SEQUENCE</scope>
    <source>
        <strain evidence="2">CGMCC 4.7679</strain>
    </source>
</reference>
<dbReference type="GO" id="GO:1990189">
    <property type="term" value="F:protein N-terminal-serine acetyltransferase activity"/>
    <property type="evidence" value="ECO:0007669"/>
    <property type="project" value="TreeGrafter"/>
</dbReference>
<dbReference type="PROSITE" id="PS51186">
    <property type="entry name" value="GNAT"/>
    <property type="match status" value="1"/>
</dbReference>
<evidence type="ECO:0000259" key="1">
    <source>
        <dbReference type="PROSITE" id="PS51186"/>
    </source>
</evidence>
<dbReference type="InterPro" id="IPR000182">
    <property type="entry name" value="GNAT_dom"/>
</dbReference>
<name>A0A8H9MAN1_9PSEU</name>
<dbReference type="Gene3D" id="3.40.630.30">
    <property type="match status" value="1"/>
</dbReference>
<evidence type="ECO:0000313" key="2">
    <source>
        <dbReference type="EMBL" id="GHF37814.1"/>
    </source>
</evidence>
<dbReference type="InterPro" id="IPR016181">
    <property type="entry name" value="Acyl_CoA_acyltransferase"/>
</dbReference>
<proteinExistence type="predicted"/>
<protein>
    <submittedName>
        <fullName evidence="2">N-acetyltransferase</fullName>
    </submittedName>
</protein>
<dbReference type="AlphaFoldDB" id="A0A8H9MAN1"/>
<sequence length="212" mass="22852">MRSGGPVGHHRSMIEPATELTDGVVLLRRWRADDLEPLLHVVQDSLAHLEPFMPWAVGGYSQDDGVRFLRDAERQWSAGEAFDYANVGADGEILGAASLMTRLGPGAFEIGYWIGRRHTGHGLVTRAAALLTTEAFRLGRERVEIRHDQANVRSGLVPQRLGFTRSGTAPAELPGGTASTGVHVHWRMTAEVWASRDSGAAGTVPGAAGRGR</sequence>
<dbReference type="InterPro" id="IPR051908">
    <property type="entry name" value="Ribosomal_N-acetyltransferase"/>
</dbReference>
<reference evidence="2" key="1">
    <citation type="journal article" date="2014" name="Int. J. Syst. Evol. Microbiol.">
        <title>Complete genome sequence of Corynebacterium casei LMG S-19264T (=DSM 44701T), isolated from a smear-ripened cheese.</title>
        <authorList>
            <consortium name="US DOE Joint Genome Institute (JGI-PGF)"/>
            <person name="Walter F."/>
            <person name="Albersmeier A."/>
            <person name="Kalinowski J."/>
            <person name="Ruckert C."/>
        </authorList>
    </citation>
    <scope>NUCLEOTIDE SEQUENCE</scope>
    <source>
        <strain evidence="2">CGMCC 4.7679</strain>
    </source>
</reference>
<dbReference type="SUPFAM" id="SSF55729">
    <property type="entry name" value="Acyl-CoA N-acyltransferases (Nat)"/>
    <property type="match status" value="1"/>
</dbReference>
<comment type="caution">
    <text evidence="2">The sequence shown here is derived from an EMBL/GenBank/DDBJ whole genome shotgun (WGS) entry which is preliminary data.</text>
</comment>
<gene>
    <name evidence="2" type="ORF">GCM10017566_08760</name>
</gene>
<feature type="domain" description="N-acetyltransferase" evidence="1">
    <location>
        <begin position="25"/>
        <end position="191"/>
    </location>
</feature>
<dbReference type="PANTHER" id="PTHR43441:SF3">
    <property type="entry name" value="ACETYLTRANSFERASE"/>
    <property type="match status" value="1"/>
</dbReference>
<evidence type="ECO:0000313" key="3">
    <source>
        <dbReference type="Proteomes" id="UP000658656"/>
    </source>
</evidence>
<dbReference type="GO" id="GO:0005737">
    <property type="term" value="C:cytoplasm"/>
    <property type="evidence" value="ECO:0007669"/>
    <property type="project" value="TreeGrafter"/>
</dbReference>
<dbReference type="PANTHER" id="PTHR43441">
    <property type="entry name" value="RIBOSOMAL-PROTEIN-SERINE ACETYLTRANSFERASE"/>
    <property type="match status" value="1"/>
</dbReference>
<dbReference type="Pfam" id="PF13302">
    <property type="entry name" value="Acetyltransf_3"/>
    <property type="match status" value="1"/>
</dbReference>
<dbReference type="EMBL" id="BNAV01000001">
    <property type="protein sequence ID" value="GHF37814.1"/>
    <property type="molecule type" value="Genomic_DNA"/>
</dbReference>